<dbReference type="OrthoDB" id="9807907at2"/>
<dbReference type="Pfam" id="PF13749">
    <property type="entry name" value="HATPase_c_4"/>
    <property type="match status" value="1"/>
</dbReference>
<gene>
    <name evidence="2" type="ORF">SAMN05660648_02326</name>
</gene>
<dbReference type="PANTHER" id="PTHR30595:SF6">
    <property type="entry name" value="SCHLAFEN ALBA-2 DOMAIN-CONTAINING PROTEIN"/>
    <property type="match status" value="1"/>
</dbReference>
<reference evidence="2 3" key="1">
    <citation type="submission" date="2016-10" db="EMBL/GenBank/DDBJ databases">
        <authorList>
            <person name="de Groot N.N."/>
        </authorList>
    </citation>
    <scope>NUCLEOTIDE SEQUENCE [LARGE SCALE GENOMIC DNA]</scope>
    <source>
        <strain evidence="2 3">DSM 2872</strain>
    </source>
</reference>
<protein>
    <submittedName>
        <fullName evidence="2">ATP-dependent DNA helicase RecG</fullName>
    </submittedName>
</protein>
<dbReference type="EMBL" id="FNQG01000010">
    <property type="protein sequence ID" value="SEA19730.1"/>
    <property type="molecule type" value="Genomic_DNA"/>
</dbReference>
<dbReference type="RefSeq" id="WP_074672853.1">
    <property type="nucleotide sequence ID" value="NZ_FNQG01000010.1"/>
</dbReference>
<organism evidence="2 3">
    <name type="scientific">Selenomonas ruminantium</name>
    <dbReference type="NCBI Taxonomy" id="971"/>
    <lineage>
        <taxon>Bacteria</taxon>
        <taxon>Bacillati</taxon>
        <taxon>Bacillota</taxon>
        <taxon>Negativicutes</taxon>
        <taxon>Selenomonadales</taxon>
        <taxon>Selenomonadaceae</taxon>
        <taxon>Selenomonas</taxon>
    </lineage>
</organism>
<dbReference type="InterPro" id="IPR007421">
    <property type="entry name" value="Schlafen_AlbA_2_dom"/>
</dbReference>
<dbReference type="Gene3D" id="3.30.950.30">
    <property type="entry name" value="Schlafen, AAA domain"/>
    <property type="match status" value="1"/>
</dbReference>
<dbReference type="InterPro" id="IPR038475">
    <property type="entry name" value="RecG_C_sf"/>
</dbReference>
<accession>A0A1H3Z7U6</accession>
<dbReference type="InterPro" id="IPR038461">
    <property type="entry name" value="Schlafen_AlbA_2_dom_sf"/>
</dbReference>
<dbReference type="Pfam" id="PF04326">
    <property type="entry name" value="SLFN_AlbA_2"/>
    <property type="match status" value="1"/>
</dbReference>
<evidence type="ECO:0000313" key="2">
    <source>
        <dbReference type="EMBL" id="SEA19730.1"/>
    </source>
</evidence>
<proteinExistence type="predicted"/>
<dbReference type="Gene3D" id="1.10.10.10">
    <property type="entry name" value="Winged helix-like DNA-binding domain superfamily/Winged helix DNA-binding domain"/>
    <property type="match status" value="1"/>
</dbReference>
<keyword evidence="2" id="KW-0067">ATP-binding</keyword>
<evidence type="ECO:0000259" key="1">
    <source>
        <dbReference type="Pfam" id="PF04326"/>
    </source>
</evidence>
<dbReference type="InterPro" id="IPR036388">
    <property type="entry name" value="WH-like_DNA-bd_sf"/>
</dbReference>
<feature type="domain" description="Schlafen AlbA-2" evidence="1">
    <location>
        <begin position="3"/>
        <end position="116"/>
    </location>
</feature>
<dbReference type="PANTHER" id="PTHR30595">
    <property type="entry name" value="GLPR-RELATED TRANSCRIPTIONAL REPRESSOR"/>
    <property type="match status" value="1"/>
</dbReference>
<dbReference type="GO" id="GO:0004386">
    <property type="term" value="F:helicase activity"/>
    <property type="evidence" value="ECO:0007669"/>
    <property type="project" value="UniProtKB-KW"/>
</dbReference>
<dbReference type="AlphaFoldDB" id="A0A1H3Z7U6"/>
<dbReference type="Gene3D" id="3.30.565.60">
    <property type="match status" value="1"/>
</dbReference>
<dbReference type="Proteomes" id="UP000183469">
    <property type="component" value="Unassembled WGS sequence"/>
</dbReference>
<keyword evidence="2" id="KW-0547">Nucleotide-binding</keyword>
<evidence type="ECO:0000313" key="3">
    <source>
        <dbReference type="Proteomes" id="UP000183469"/>
    </source>
</evidence>
<keyword evidence="2" id="KW-0347">Helicase</keyword>
<name>A0A1H3Z7U6_SELRU</name>
<sequence length="441" mass="50132">MIENSNTEFKREYTDSIRKAVVAFANTDGGCIYVGIEDDGTVVGVVDVDDVQKRVISLCRDGIQPDVMMFLSCDRTVIEDKDVIRLQVQRGTDCPYYLKGKGIRPEGVYVRRGPVSLPAAESQIRKMIREAGDFRYEQERSLEQELTFKATERFLQEAGVPFGEAERRTLRIVSKDGLYTNLGLLLSDQCQHTVKMAIFSGKKQVVFRDRREFSGSLLLQVNQVIEYLDFHNALHSEIRGMKRLDSRDYPVESLREAIFNAFVHRDYGFSGSILVSVYEDRIEILSLGGLAEGVTYNDMMLGVSIPRNPKLAEIFYRLHYIEAFGTGVRRILTDYAECEEKPQFLVSDNAVKVILPNLHAEWEHPVIAEDVVQDERQGYTAEIAADEGVYQLIAAGLDSRKRLQSELGFSLTKTVNILRKLLDEGRIQRVGNGKNTRYRCK</sequence>
<keyword evidence="2" id="KW-0378">Hydrolase</keyword>